<evidence type="ECO:0000313" key="1">
    <source>
        <dbReference type="EMBL" id="QJA69754.1"/>
    </source>
</evidence>
<reference evidence="1" key="1">
    <citation type="submission" date="2020-03" db="EMBL/GenBank/DDBJ databases">
        <title>The deep terrestrial virosphere.</title>
        <authorList>
            <person name="Holmfeldt K."/>
            <person name="Nilsson E."/>
            <person name="Simone D."/>
            <person name="Lopez-Fernandez M."/>
            <person name="Wu X."/>
            <person name="de Brujin I."/>
            <person name="Lundin D."/>
            <person name="Andersson A."/>
            <person name="Bertilsson S."/>
            <person name="Dopson M."/>
        </authorList>
    </citation>
    <scope>NUCLEOTIDE SEQUENCE</scope>
    <source>
        <strain evidence="1">MM415A04320</strain>
    </source>
</reference>
<dbReference type="EMBL" id="MT141734">
    <property type="protein sequence ID" value="QJA69754.1"/>
    <property type="molecule type" value="Genomic_DNA"/>
</dbReference>
<proteinExistence type="predicted"/>
<protein>
    <submittedName>
        <fullName evidence="1">Uncharacterized protein</fullName>
    </submittedName>
</protein>
<sequence length="54" mass="6003">MGPDVKSERDRCADIVRRKMPYAHGHPLMGTDEAVAIVLERILAEILNTNQEAA</sequence>
<name>A0A6M3JI65_9ZZZZ</name>
<accession>A0A6M3JI65</accession>
<gene>
    <name evidence="1" type="ORF">MM415A04320_0002</name>
</gene>
<dbReference type="AlphaFoldDB" id="A0A6M3JI65"/>
<organism evidence="1">
    <name type="scientific">viral metagenome</name>
    <dbReference type="NCBI Taxonomy" id="1070528"/>
    <lineage>
        <taxon>unclassified sequences</taxon>
        <taxon>metagenomes</taxon>
        <taxon>organismal metagenomes</taxon>
    </lineage>
</organism>